<dbReference type="CDD" id="cd07732">
    <property type="entry name" value="metallo-hydrolase-like_MBL-fold"/>
    <property type="match status" value="1"/>
</dbReference>
<reference evidence="2 3" key="1">
    <citation type="submission" date="2014-12" db="EMBL/GenBank/DDBJ databases">
        <title>Genome sequence of Methanobrevibacter arboriphilicus DH1, DSM1125.</title>
        <authorList>
            <person name="Poehlein A."/>
            <person name="Thauer R.K."/>
            <person name="Seedorf H."/>
            <person name="Daniel R."/>
        </authorList>
    </citation>
    <scope>NUCLEOTIDE SEQUENCE [LARGE SCALE GENOMIC DNA]</scope>
    <source>
        <strain evidence="2 3">DH1</strain>
    </source>
</reference>
<dbReference type="PANTHER" id="PTHR43694:SF1">
    <property type="entry name" value="RIBONUCLEASE J"/>
    <property type="match status" value="1"/>
</dbReference>
<dbReference type="Proteomes" id="UP000191661">
    <property type="component" value="Unassembled WGS sequence"/>
</dbReference>
<name>A0A1V6N0Y9_METAZ</name>
<dbReference type="Pfam" id="PF12706">
    <property type="entry name" value="Lactamase_B_2"/>
    <property type="match status" value="1"/>
</dbReference>
<evidence type="ECO:0000259" key="1">
    <source>
        <dbReference type="SMART" id="SM00849"/>
    </source>
</evidence>
<gene>
    <name evidence="2" type="ORF">MBBAR_22c00040</name>
</gene>
<sequence length="510" mass="58746">MSLKFYGGVNEIGGNKILVDNKDSSNSDNKNISSLFLDFGMSFSKAGDYFSEFLQPRKLNGIMDFVELGLLPKIKGIYREDYLKHCGLESSKEPSVDGVLLSHAHMDHCAYIHHLRGDIPIFMRKESEIILSVLEETGKSSFGEIMNLKKSFHYVPKKRGEGYKKLTGKEAKVERNIVSIDPYSPFDINGFKVTSIPVDHSLPGSSAYFLENDDEAIVYSGDIRFHGRNKSFSDKFVTESYKFNPTIMLCEGTRINENGKGNEEDIETKAVNLIKDYNGLIFVNYPIRDLDRLITFYNVAKYTDRILAINSKQAYMLKLLEDEKSIENDKYPKLSDSNIVVYFPRKKQGLISGEHYVCYDGDWKTLDSCDLELKSDYDIWEREFLEGDNVINYTDLQEEPQKYIFRCDFFELNQLIDIKPENGLYIHSATEPFNEEMEIDFKRVENWLNHFNLLPIHHMHVSGHGSGDEILALIREINPEKLYPIHTENIESFDILKDDGIDVIHPNLSF</sequence>
<comment type="caution">
    <text evidence="2">The sequence shown here is derived from an EMBL/GenBank/DDBJ whole genome shotgun (WGS) entry which is preliminary data.</text>
</comment>
<dbReference type="InterPro" id="IPR001279">
    <property type="entry name" value="Metallo-B-lactamas"/>
</dbReference>
<dbReference type="OrthoDB" id="40950at2157"/>
<proteinExistence type="predicted"/>
<feature type="domain" description="Metallo-beta-lactamase" evidence="1">
    <location>
        <begin position="6"/>
        <end position="247"/>
    </location>
</feature>
<dbReference type="SUPFAM" id="SSF56281">
    <property type="entry name" value="Metallo-hydrolase/oxidoreductase"/>
    <property type="match status" value="1"/>
</dbReference>
<dbReference type="AlphaFoldDB" id="A0A1V6N0Y9"/>
<dbReference type="Gene3D" id="3.60.15.10">
    <property type="entry name" value="Ribonuclease Z/Hydroxyacylglutathione hydrolase-like"/>
    <property type="match status" value="1"/>
</dbReference>
<dbReference type="SMART" id="SM00849">
    <property type="entry name" value="Lactamase_B"/>
    <property type="match status" value="1"/>
</dbReference>
<dbReference type="InterPro" id="IPR011108">
    <property type="entry name" value="RMMBL"/>
</dbReference>
<dbReference type="RefSeq" id="WP_080460886.1">
    <property type="nucleotide sequence ID" value="NZ_JXMW01000022.1"/>
</dbReference>
<dbReference type="InterPro" id="IPR036866">
    <property type="entry name" value="RibonucZ/Hydroxyglut_hydro"/>
</dbReference>
<evidence type="ECO:0000313" key="2">
    <source>
        <dbReference type="EMBL" id="OQD58257.1"/>
    </source>
</evidence>
<dbReference type="PANTHER" id="PTHR43694">
    <property type="entry name" value="RIBONUCLEASE J"/>
    <property type="match status" value="1"/>
</dbReference>
<dbReference type="EMBL" id="JXMW01000022">
    <property type="protein sequence ID" value="OQD58257.1"/>
    <property type="molecule type" value="Genomic_DNA"/>
</dbReference>
<protein>
    <submittedName>
        <fullName evidence="2">Putative mRNA degradation ribonuclease J1/J2</fullName>
    </submittedName>
</protein>
<dbReference type="Pfam" id="PF07521">
    <property type="entry name" value="RMMBL"/>
    <property type="match status" value="1"/>
</dbReference>
<keyword evidence="3" id="KW-1185">Reference proteome</keyword>
<evidence type="ECO:0000313" key="3">
    <source>
        <dbReference type="Proteomes" id="UP000191661"/>
    </source>
</evidence>
<dbReference type="GO" id="GO:0004540">
    <property type="term" value="F:RNA nuclease activity"/>
    <property type="evidence" value="ECO:0007669"/>
    <property type="project" value="UniProtKB-ARBA"/>
</dbReference>
<accession>A0A1V6N0Y9</accession>
<organism evidence="2 3">
    <name type="scientific">Methanobrevibacter arboriphilus JCM 13429 = DSM 1125</name>
    <dbReference type="NCBI Taxonomy" id="1300164"/>
    <lineage>
        <taxon>Archaea</taxon>
        <taxon>Methanobacteriati</taxon>
        <taxon>Methanobacteriota</taxon>
        <taxon>Methanomada group</taxon>
        <taxon>Methanobacteria</taxon>
        <taxon>Methanobacteriales</taxon>
        <taxon>Methanobacteriaceae</taxon>
        <taxon>Methanobrevibacter</taxon>
    </lineage>
</organism>